<protein>
    <submittedName>
        <fullName evidence="1">Uncharacterized protein</fullName>
    </submittedName>
</protein>
<comment type="caution">
    <text evidence="1">The sequence shown here is derived from an EMBL/GenBank/DDBJ whole genome shotgun (WGS) entry which is preliminary data.</text>
</comment>
<organism evidence="1 2">
    <name type="scientific">Potamilus streckersoni</name>
    <dbReference type="NCBI Taxonomy" id="2493646"/>
    <lineage>
        <taxon>Eukaryota</taxon>
        <taxon>Metazoa</taxon>
        <taxon>Spiralia</taxon>
        <taxon>Lophotrochozoa</taxon>
        <taxon>Mollusca</taxon>
        <taxon>Bivalvia</taxon>
        <taxon>Autobranchia</taxon>
        <taxon>Heteroconchia</taxon>
        <taxon>Palaeoheterodonta</taxon>
        <taxon>Unionida</taxon>
        <taxon>Unionoidea</taxon>
        <taxon>Unionidae</taxon>
        <taxon>Ambleminae</taxon>
        <taxon>Lampsilini</taxon>
        <taxon>Potamilus</taxon>
    </lineage>
</organism>
<reference evidence="1" key="1">
    <citation type="journal article" date="2021" name="Genome Biol. Evol.">
        <title>A High-Quality Reference Genome for a Parasitic Bivalve with Doubly Uniparental Inheritance (Bivalvia: Unionida).</title>
        <authorList>
            <person name="Smith C.H."/>
        </authorList>
    </citation>
    <scope>NUCLEOTIDE SEQUENCE</scope>
    <source>
        <strain evidence="1">CHS0354</strain>
    </source>
</reference>
<dbReference type="Proteomes" id="UP001195483">
    <property type="component" value="Unassembled WGS sequence"/>
</dbReference>
<sequence>MALLGRDELGVREIGIGVGVPNDPRARLMYYLSCMSAVLDLDDSPNLSRLTNFSNYFLSEDETSTLLTLCLLLSPDDLLGKCIFQDDDMCGDSCNNFFEISAVQQRLLVTESLVIGGTQRAIKKIMTFKMSWLERNWFEPIKVLMRQPMTPAIGRGPMYIIQSPHLSTSFDSSDEYSGCCGGNCCCCSIL</sequence>
<reference evidence="1" key="3">
    <citation type="submission" date="2023-05" db="EMBL/GenBank/DDBJ databases">
        <authorList>
            <person name="Smith C.H."/>
        </authorList>
    </citation>
    <scope>NUCLEOTIDE SEQUENCE</scope>
    <source>
        <strain evidence="1">CHS0354</strain>
        <tissue evidence="1">Mantle</tissue>
    </source>
</reference>
<dbReference type="EMBL" id="JAEAOA010001085">
    <property type="protein sequence ID" value="KAK3584341.1"/>
    <property type="molecule type" value="Genomic_DNA"/>
</dbReference>
<evidence type="ECO:0000313" key="2">
    <source>
        <dbReference type="Proteomes" id="UP001195483"/>
    </source>
</evidence>
<dbReference type="AlphaFoldDB" id="A0AAE0VNP7"/>
<reference evidence="1" key="2">
    <citation type="journal article" date="2021" name="Genome Biol. Evol.">
        <title>Developing a high-quality reference genome for a parasitic bivalve with doubly uniparental inheritance (Bivalvia: Unionida).</title>
        <authorList>
            <person name="Smith C.H."/>
        </authorList>
    </citation>
    <scope>NUCLEOTIDE SEQUENCE</scope>
    <source>
        <strain evidence="1">CHS0354</strain>
        <tissue evidence="1">Mantle</tissue>
    </source>
</reference>
<gene>
    <name evidence="1" type="ORF">CHS0354_017511</name>
</gene>
<accession>A0AAE0VNP7</accession>
<evidence type="ECO:0000313" key="1">
    <source>
        <dbReference type="EMBL" id="KAK3584341.1"/>
    </source>
</evidence>
<name>A0AAE0VNP7_9BIVA</name>
<keyword evidence="2" id="KW-1185">Reference proteome</keyword>
<proteinExistence type="predicted"/>